<sequence>SVGDEAGIAPLVVKCPEDVEGCFQLGDITDLW</sequence>
<dbReference type="EMBL" id="BARV01045059">
    <property type="protein sequence ID" value="GAI65584.1"/>
    <property type="molecule type" value="Genomic_DNA"/>
</dbReference>
<name>X1SCV1_9ZZZZ</name>
<evidence type="ECO:0000313" key="1">
    <source>
        <dbReference type="EMBL" id="GAI65584.1"/>
    </source>
</evidence>
<protein>
    <submittedName>
        <fullName evidence="1">Uncharacterized protein</fullName>
    </submittedName>
</protein>
<organism evidence="1">
    <name type="scientific">marine sediment metagenome</name>
    <dbReference type="NCBI Taxonomy" id="412755"/>
    <lineage>
        <taxon>unclassified sequences</taxon>
        <taxon>metagenomes</taxon>
        <taxon>ecological metagenomes</taxon>
    </lineage>
</organism>
<proteinExistence type="predicted"/>
<comment type="caution">
    <text evidence="1">The sequence shown here is derived from an EMBL/GenBank/DDBJ whole genome shotgun (WGS) entry which is preliminary data.</text>
</comment>
<dbReference type="AlphaFoldDB" id="X1SCV1"/>
<gene>
    <name evidence="1" type="ORF">S06H3_66267</name>
</gene>
<accession>X1SCV1</accession>
<feature type="non-terminal residue" evidence="1">
    <location>
        <position position="1"/>
    </location>
</feature>
<reference evidence="1" key="1">
    <citation type="journal article" date="2014" name="Front. Microbiol.">
        <title>High frequency of phylogenetically diverse reductive dehalogenase-homologous genes in deep subseafloor sedimentary metagenomes.</title>
        <authorList>
            <person name="Kawai M."/>
            <person name="Futagami T."/>
            <person name="Toyoda A."/>
            <person name="Takaki Y."/>
            <person name="Nishi S."/>
            <person name="Hori S."/>
            <person name="Arai W."/>
            <person name="Tsubouchi T."/>
            <person name="Morono Y."/>
            <person name="Uchiyama I."/>
            <person name="Ito T."/>
            <person name="Fujiyama A."/>
            <person name="Inagaki F."/>
            <person name="Takami H."/>
        </authorList>
    </citation>
    <scope>NUCLEOTIDE SEQUENCE</scope>
    <source>
        <strain evidence="1">Expedition CK06-06</strain>
    </source>
</reference>